<sequence length="132" mass="14902">MKAKLGDCVVDVWKIGTDKPTDEEAWVIDAFEKKQLAWSGKLVMTALEKRKLRENGLQSESASATEQAFSWILFYATPTSFANAYAYDIYLVVNQARIPGFGQLGEYLVKAPLGDLEVYSEKKFEKQLKVIN</sequence>
<evidence type="ECO:0000313" key="1">
    <source>
        <dbReference type="EMBL" id="MQW38548.1"/>
    </source>
</evidence>
<comment type="caution">
    <text evidence="1">The sequence shown here is derived from an EMBL/GenBank/DDBJ whole genome shotgun (WGS) entry which is preliminary data.</text>
</comment>
<protein>
    <submittedName>
        <fullName evidence="1">Uncharacterized protein</fullName>
    </submittedName>
</protein>
<dbReference type="EMBL" id="WITJ01000002">
    <property type="protein sequence ID" value="MQW38548.1"/>
    <property type="molecule type" value="Genomic_DNA"/>
</dbReference>
<evidence type="ECO:0000313" key="2">
    <source>
        <dbReference type="Proteomes" id="UP000439550"/>
    </source>
</evidence>
<name>A0A7X1Z6J9_9LACT</name>
<reference evidence="1 2" key="1">
    <citation type="submission" date="2019-10" db="EMBL/GenBank/DDBJ databases">
        <authorList>
            <person name="Dong K."/>
        </authorList>
    </citation>
    <scope>NUCLEOTIDE SEQUENCE [LARGE SCALE GENOMIC DNA]</scope>
    <source>
        <strain evidence="1 2">DSM 28960</strain>
    </source>
</reference>
<organism evidence="1 2">
    <name type="scientific">Lactococcus hircilactis</name>
    <dbReference type="NCBI Taxonomy" id="1494462"/>
    <lineage>
        <taxon>Bacteria</taxon>
        <taxon>Bacillati</taxon>
        <taxon>Bacillota</taxon>
        <taxon>Bacilli</taxon>
        <taxon>Lactobacillales</taxon>
        <taxon>Streptococcaceae</taxon>
        <taxon>Lactococcus</taxon>
    </lineage>
</organism>
<dbReference type="OrthoDB" id="2242116at2"/>
<keyword evidence="2" id="KW-1185">Reference proteome</keyword>
<accession>A0A7X1Z6J9</accession>
<gene>
    <name evidence="1" type="ORF">GHI93_01110</name>
</gene>
<dbReference type="Proteomes" id="UP000439550">
    <property type="component" value="Unassembled WGS sequence"/>
</dbReference>
<dbReference type="RefSeq" id="WP_153494818.1">
    <property type="nucleotide sequence ID" value="NZ_CAXYUY010000022.1"/>
</dbReference>
<proteinExistence type="predicted"/>
<dbReference type="AlphaFoldDB" id="A0A7X1Z6J9"/>